<dbReference type="GO" id="GO:0003677">
    <property type="term" value="F:DNA binding"/>
    <property type="evidence" value="ECO:0007669"/>
    <property type="project" value="UniProtKB-KW"/>
</dbReference>
<dbReference type="NCBIfam" id="TIGR00287">
    <property type="entry name" value="cas1"/>
    <property type="match status" value="1"/>
</dbReference>
<keyword evidence="3 9" id="KW-0255">Endonuclease</keyword>
<dbReference type="EMBL" id="FOTL01000034">
    <property type="protein sequence ID" value="SFL74497.1"/>
    <property type="molecule type" value="Genomic_DNA"/>
</dbReference>
<dbReference type="NCBIfam" id="TIGR03641">
    <property type="entry name" value="cas1_HMARI"/>
    <property type="match status" value="1"/>
</dbReference>
<keyword evidence="7 9" id="KW-0238">DNA-binding</keyword>
<keyword evidence="4 9" id="KW-0378">Hydrolase</keyword>
<dbReference type="OrthoDB" id="2216at2157"/>
<evidence type="ECO:0000256" key="8">
    <source>
        <dbReference type="ARBA" id="ARBA00023211"/>
    </source>
</evidence>
<keyword evidence="2 9" id="KW-0479">Metal-binding</keyword>
<name>A0A1I4K7B8_METOL</name>
<proteinExistence type="inferred from homology"/>
<feature type="binding site" evidence="9">
    <location>
        <position position="231"/>
    </location>
    <ligand>
        <name>Mn(2+)</name>
        <dbReference type="ChEBI" id="CHEBI:29035"/>
    </ligand>
</feature>
<evidence type="ECO:0000256" key="6">
    <source>
        <dbReference type="ARBA" id="ARBA00023118"/>
    </source>
</evidence>
<dbReference type="InterPro" id="IPR042211">
    <property type="entry name" value="CRISPR-assoc_Cas1_N"/>
</dbReference>
<dbReference type="RefSeq" id="WP_074798850.1">
    <property type="nucleotide sequence ID" value="NZ_FOTL01000034.1"/>
</dbReference>
<dbReference type="Gene3D" id="3.100.10.20">
    <property type="entry name" value="CRISPR-associated endonuclease Cas1, N-terminal domain"/>
    <property type="match status" value="1"/>
</dbReference>
<dbReference type="Gene3D" id="1.20.120.920">
    <property type="entry name" value="CRISPR-associated endonuclease Cas1, C-terminal domain"/>
    <property type="match status" value="1"/>
</dbReference>
<gene>
    <name evidence="9" type="primary">cas1</name>
    <name evidence="10" type="ORF">SAMN02910297_01652</name>
</gene>
<dbReference type="HAMAP" id="MF_01470">
    <property type="entry name" value="Cas1"/>
    <property type="match status" value="1"/>
</dbReference>
<evidence type="ECO:0000256" key="2">
    <source>
        <dbReference type="ARBA" id="ARBA00022723"/>
    </source>
</evidence>
<dbReference type="GO" id="GO:0046872">
    <property type="term" value="F:metal ion binding"/>
    <property type="evidence" value="ECO:0007669"/>
    <property type="project" value="UniProtKB-UniRule"/>
</dbReference>
<dbReference type="Pfam" id="PF01867">
    <property type="entry name" value="Cas_Cas1"/>
    <property type="match status" value="1"/>
</dbReference>
<protein>
    <recommendedName>
        <fullName evidence="9">CRISPR-associated endonuclease Cas1</fullName>
        <ecNumber evidence="9">3.1.-.-</ecNumber>
    </recommendedName>
</protein>
<evidence type="ECO:0000313" key="10">
    <source>
        <dbReference type="EMBL" id="SFL74497.1"/>
    </source>
</evidence>
<dbReference type="AlphaFoldDB" id="A0A1I4K7B8"/>
<keyword evidence="6 9" id="KW-0051">Antiviral defense</keyword>
<evidence type="ECO:0000313" key="11">
    <source>
        <dbReference type="Proteomes" id="UP000183442"/>
    </source>
</evidence>
<dbReference type="EC" id="3.1.-.-" evidence="9"/>
<dbReference type="GO" id="GO:0016787">
    <property type="term" value="F:hydrolase activity"/>
    <property type="evidence" value="ECO:0007669"/>
    <property type="project" value="UniProtKB-KW"/>
</dbReference>
<comment type="function">
    <text evidence="9">CRISPR (clustered regularly interspaced short palindromic repeat), is an adaptive immune system that provides protection against mobile genetic elements (viruses, transposable elements and conjugative plasmids). CRISPR clusters contain spacers, sequences complementary to antecedent mobile elements, and target invading nucleic acids. CRISPR clusters are transcribed and processed into CRISPR RNA (crRNA). Acts as a dsDNA endonuclease. Involved in the integration of spacer DNA into the CRISPR cassette.</text>
</comment>
<dbReference type="InterPro" id="IPR019858">
    <property type="entry name" value="CRISPR-assoc_Cas1_HMARI/TNEAP"/>
</dbReference>
<dbReference type="CDD" id="cd09722">
    <property type="entry name" value="Cas1_I-B"/>
    <property type="match status" value="1"/>
</dbReference>
<organism evidence="10 11">
    <name type="scientific">Methanobrevibacter olleyae</name>
    <dbReference type="NCBI Taxonomy" id="294671"/>
    <lineage>
        <taxon>Archaea</taxon>
        <taxon>Methanobacteriati</taxon>
        <taxon>Methanobacteriota</taxon>
        <taxon>Methanomada group</taxon>
        <taxon>Methanobacteria</taxon>
        <taxon>Methanobacteriales</taxon>
        <taxon>Methanobacteriaceae</taxon>
        <taxon>Methanobrevibacter</taxon>
    </lineage>
</organism>
<evidence type="ECO:0000256" key="5">
    <source>
        <dbReference type="ARBA" id="ARBA00022842"/>
    </source>
</evidence>
<reference evidence="11" key="1">
    <citation type="submission" date="2016-10" db="EMBL/GenBank/DDBJ databases">
        <authorList>
            <person name="Varghese N."/>
        </authorList>
    </citation>
    <scope>NUCLEOTIDE SEQUENCE [LARGE SCALE GENOMIC DNA]</scope>
    <source>
        <strain evidence="11">DSM 16632</strain>
    </source>
</reference>
<dbReference type="GO" id="GO:0004520">
    <property type="term" value="F:DNA endonuclease activity"/>
    <property type="evidence" value="ECO:0007669"/>
    <property type="project" value="InterPro"/>
</dbReference>
<sequence length="323" mass="38051">MKKPLYITSHGILSRKANTLQFINEESKKTLPIHAINEINCFGKVSLKSGASSLLMKEGIVVNFFNKYGFYEGSLYPRIKLNSGLVVVKQSEHYLDNEKRHFIAKQFVEGIQHNILKTLKYYSKKGKKLDEFINNIEKEEIFGDINRIMSSEAWIWKNFYNSFNNILRKFPMDKREIRPPTNEINALISFGNSLLYSTSLSEIYQTYLHPSVSFLHEPSERRFSLSLDLADMFKPVIVDRVIFKLVNTNMITEKHFVNDMGFLLNDKGKQIFVSEYQKKLETTIKHPTLNRKVSYRYLIRLEGYKLIKHILGDKEYESFRMWW</sequence>
<dbReference type="PANTHER" id="PTHR43219">
    <property type="entry name" value="CRISPR-ASSOCIATED ENDONUCLEASE CAS1"/>
    <property type="match status" value="1"/>
</dbReference>
<dbReference type="PANTHER" id="PTHR43219:SF2">
    <property type="entry name" value="CRISPR-ASSOCIATED ENDONUCLEASE CAS1"/>
    <property type="match status" value="1"/>
</dbReference>
<keyword evidence="1 9" id="KW-0540">Nuclease</keyword>
<comment type="subunit">
    <text evidence="9">Homodimer, forms a heterotetramer with a Cas2 homodimer.</text>
</comment>
<evidence type="ECO:0000256" key="9">
    <source>
        <dbReference type="HAMAP-Rule" id="MF_01470"/>
    </source>
</evidence>
<dbReference type="GO" id="GO:0051607">
    <property type="term" value="P:defense response to virus"/>
    <property type="evidence" value="ECO:0007669"/>
    <property type="project" value="UniProtKB-UniRule"/>
</dbReference>
<feature type="binding site" evidence="9">
    <location>
        <position position="216"/>
    </location>
    <ligand>
        <name>Mn(2+)</name>
        <dbReference type="ChEBI" id="CHEBI:29035"/>
    </ligand>
</feature>
<comment type="cofactor">
    <cofactor evidence="9">
        <name>Mg(2+)</name>
        <dbReference type="ChEBI" id="CHEBI:18420"/>
    </cofactor>
    <cofactor evidence="9">
        <name>Mn(2+)</name>
        <dbReference type="ChEBI" id="CHEBI:29035"/>
    </cofactor>
</comment>
<evidence type="ECO:0000256" key="7">
    <source>
        <dbReference type="ARBA" id="ARBA00023125"/>
    </source>
</evidence>
<feature type="binding site" evidence="9">
    <location>
        <position position="152"/>
    </location>
    <ligand>
        <name>Mn(2+)</name>
        <dbReference type="ChEBI" id="CHEBI:29035"/>
    </ligand>
</feature>
<keyword evidence="8 9" id="KW-0464">Manganese</keyword>
<dbReference type="GO" id="GO:0043571">
    <property type="term" value="P:maintenance of CRISPR repeat elements"/>
    <property type="evidence" value="ECO:0007669"/>
    <property type="project" value="UniProtKB-UniRule"/>
</dbReference>
<evidence type="ECO:0000256" key="3">
    <source>
        <dbReference type="ARBA" id="ARBA00022759"/>
    </source>
</evidence>
<keyword evidence="5 9" id="KW-0460">Magnesium</keyword>
<accession>A0A1I4K7B8</accession>
<evidence type="ECO:0000256" key="1">
    <source>
        <dbReference type="ARBA" id="ARBA00022722"/>
    </source>
</evidence>
<dbReference type="InterPro" id="IPR042206">
    <property type="entry name" value="CRISPR-assoc_Cas1_C"/>
</dbReference>
<evidence type="ECO:0000256" key="4">
    <source>
        <dbReference type="ARBA" id="ARBA00022801"/>
    </source>
</evidence>
<comment type="similarity">
    <text evidence="9">Belongs to the CRISPR-associated endonuclease Cas1 family.</text>
</comment>
<dbReference type="InterPro" id="IPR002729">
    <property type="entry name" value="CRISPR-assoc_Cas1"/>
</dbReference>
<dbReference type="Proteomes" id="UP000183442">
    <property type="component" value="Unassembled WGS sequence"/>
</dbReference>